<evidence type="ECO:0000259" key="1">
    <source>
        <dbReference type="Pfam" id="PF01636"/>
    </source>
</evidence>
<dbReference type="OrthoDB" id="3806873at2"/>
<dbReference type="KEGG" id="snn:EWH46_12730"/>
<sequence>MSSRTARRLRGCATASTRCRWRRTGRAWPVPEAGAGVEVEAEVSAACRALAQRLGLGEVRPRVIGRFSNIVLALEPTPWVARVATGTAGPRAEPAWARREIALAQALQAGGAPVGAPAPGTLAGPHREAGWRITLWRGLHLRPQPPEARQAGRALAACHAVLATLPAALVPGLAVPEPWALLDEARRLLATAPSGPATAALPGDVRADLLARLDTLACALRAHPAPLQWLHGDAQVNNVRALQADPAASVWLDWEDACRGPLEWDLAGLVGAGRIFGGPEQAWAEAALAGWREQGPPIDAALLDACIEARALFVVAWTAWLGPDLPGRRERLAVRLAWLRRRGQPGAAAAAFIPAASPRRP</sequence>
<dbReference type="Proteomes" id="UP000323522">
    <property type="component" value="Chromosome"/>
</dbReference>
<accession>A0A5C1Q1Z9</accession>
<evidence type="ECO:0000313" key="2">
    <source>
        <dbReference type="EMBL" id="QEN01561.1"/>
    </source>
</evidence>
<protein>
    <recommendedName>
        <fullName evidence="1">Aminoglycoside phosphotransferase domain-containing protein</fullName>
    </recommendedName>
</protein>
<proteinExistence type="predicted"/>
<reference evidence="2 3" key="1">
    <citation type="submission" date="2019-02" db="EMBL/GenBank/DDBJ databases">
        <title>Complete Genome Sequence and Methylome Analysis of Sphaerotilus natans subsp. sulfidivorans D-507.</title>
        <authorList>
            <person name="Fomenkov A."/>
            <person name="Gridneva E."/>
            <person name="Smolyakov D."/>
            <person name="Dubinina G."/>
            <person name="Vincze T."/>
            <person name="Grabovich M."/>
            <person name="Roberts R.J."/>
        </authorList>
    </citation>
    <scope>NUCLEOTIDE SEQUENCE [LARGE SCALE GENOMIC DNA]</scope>
    <source>
        <strain evidence="2 3">D-507</strain>
    </source>
</reference>
<name>A0A5C1Q1Z9_9BURK</name>
<dbReference type="Pfam" id="PF01636">
    <property type="entry name" value="APH"/>
    <property type="match status" value="1"/>
</dbReference>
<dbReference type="AlphaFoldDB" id="A0A5C1Q1Z9"/>
<dbReference type="SUPFAM" id="SSF56112">
    <property type="entry name" value="Protein kinase-like (PK-like)"/>
    <property type="match status" value="1"/>
</dbReference>
<feature type="domain" description="Aminoglycoside phosphotransferase" evidence="1">
    <location>
        <begin position="78"/>
        <end position="295"/>
    </location>
</feature>
<dbReference type="InterPro" id="IPR002575">
    <property type="entry name" value="Aminoglycoside_PTrfase"/>
</dbReference>
<evidence type="ECO:0000313" key="3">
    <source>
        <dbReference type="Proteomes" id="UP000323522"/>
    </source>
</evidence>
<dbReference type="Gene3D" id="3.90.1200.10">
    <property type="match status" value="1"/>
</dbReference>
<organism evidence="2 3">
    <name type="scientific">Sphaerotilus sulfidivorans</name>
    <dbReference type="NCBI Taxonomy" id="639200"/>
    <lineage>
        <taxon>Bacteria</taxon>
        <taxon>Pseudomonadati</taxon>
        <taxon>Pseudomonadota</taxon>
        <taxon>Betaproteobacteria</taxon>
        <taxon>Burkholderiales</taxon>
        <taxon>Sphaerotilaceae</taxon>
        <taxon>Sphaerotilus</taxon>
    </lineage>
</organism>
<dbReference type="EMBL" id="CP035708">
    <property type="protein sequence ID" value="QEN01561.1"/>
    <property type="molecule type" value="Genomic_DNA"/>
</dbReference>
<dbReference type="InterPro" id="IPR011009">
    <property type="entry name" value="Kinase-like_dom_sf"/>
</dbReference>
<gene>
    <name evidence="2" type="ORF">EWH46_12730</name>
</gene>